<dbReference type="KEGG" id="msho:MSHO_35620"/>
<reference evidence="2 3" key="1">
    <citation type="journal article" date="2019" name="Emerg. Microbes Infect.">
        <title>Comprehensive subspecies identification of 175 nontuberculous mycobacteria species based on 7547 genomic profiles.</title>
        <authorList>
            <person name="Matsumoto Y."/>
            <person name="Kinjo T."/>
            <person name="Motooka D."/>
            <person name="Nabeya D."/>
            <person name="Jung N."/>
            <person name="Uechi K."/>
            <person name="Horii T."/>
            <person name="Iida T."/>
            <person name="Fujita J."/>
            <person name="Nakamura S."/>
        </authorList>
    </citation>
    <scope>NUCLEOTIDE SEQUENCE [LARGE SCALE GENOMIC DNA]</scope>
    <source>
        <strain evidence="2 3">JCM 12657</strain>
    </source>
</reference>
<protein>
    <submittedName>
        <fullName evidence="2">Uncharacterized protein</fullName>
    </submittedName>
</protein>
<feature type="region of interest" description="Disordered" evidence="1">
    <location>
        <begin position="29"/>
        <end position="54"/>
    </location>
</feature>
<evidence type="ECO:0000313" key="2">
    <source>
        <dbReference type="EMBL" id="BBX58217.1"/>
    </source>
</evidence>
<evidence type="ECO:0000313" key="3">
    <source>
        <dbReference type="Proteomes" id="UP000467164"/>
    </source>
</evidence>
<organism evidence="2 3">
    <name type="scientific">Mycobacterium shottsii</name>
    <dbReference type="NCBI Taxonomy" id="133549"/>
    <lineage>
        <taxon>Bacteria</taxon>
        <taxon>Bacillati</taxon>
        <taxon>Actinomycetota</taxon>
        <taxon>Actinomycetes</taxon>
        <taxon>Mycobacteriales</taxon>
        <taxon>Mycobacteriaceae</taxon>
        <taxon>Mycobacterium</taxon>
        <taxon>Mycobacterium ulcerans group</taxon>
    </lineage>
</organism>
<name>A0A7I7LEY2_9MYCO</name>
<evidence type="ECO:0000256" key="1">
    <source>
        <dbReference type="SAM" id="MobiDB-lite"/>
    </source>
</evidence>
<keyword evidence="3" id="KW-1185">Reference proteome</keyword>
<proteinExistence type="predicted"/>
<dbReference type="Proteomes" id="UP000467164">
    <property type="component" value="Chromosome"/>
</dbReference>
<accession>A0A7I7LEY2</accession>
<sequence>MWGADKGQILDQVVAVTGWSRDNARRRLRAAAAPPGAGRQVAKRTRRQRNPKYS</sequence>
<gene>
    <name evidence="2" type="ORF">MSHO_35620</name>
</gene>
<feature type="compositionally biased region" description="Basic residues" evidence="1">
    <location>
        <begin position="41"/>
        <end position="54"/>
    </location>
</feature>
<feature type="compositionally biased region" description="Low complexity" evidence="1">
    <location>
        <begin position="30"/>
        <end position="39"/>
    </location>
</feature>
<dbReference type="EMBL" id="AP022572">
    <property type="protein sequence ID" value="BBX58217.1"/>
    <property type="molecule type" value="Genomic_DNA"/>
</dbReference>
<dbReference type="AlphaFoldDB" id="A0A7I7LEY2"/>